<dbReference type="EMBL" id="NMRN01000003">
    <property type="protein sequence ID" value="PAS94907.1"/>
    <property type="molecule type" value="Genomic_DNA"/>
</dbReference>
<evidence type="ECO:0000313" key="6">
    <source>
        <dbReference type="EMBL" id="KAF7600524.1"/>
    </source>
</evidence>
<dbReference type="AlphaFoldDB" id="A0A272EXQ8"/>
<evidence type="ECO:0000256" key="4">
    <source>
        <dbReference type="ARBA" id="ARBA00023136"/>
    </source>
</evidence>
<dbReference type="GO" id="GO:0009403">
    <property type="term" value="P:toxin biosynthetic process"/>
    <property type="evidence" value="ECO:0007669"/>
    <property type="project" value="InterPro"/>
</dbReference>
<keyword evidence="3 5" id="KW-1133">Transmembrane helix</keyword>
<sequence length="163" mass="17965">MNAFDLIFLVLMLLSIAVGLWRGLISEVFALLGLFVALFAAWELAWFCVPLMSALRIADWLQWPLAFLVVFMLVLLLLGLLRFLLRGLLSIAGLSPMDRGLGALFGAARGLLLAVLAVAVAGMTDLPREPWWKTAKLAPPLETAVIAAKPWLPPELGKRIKYR</sequence>
<protein>
    <submittedName>
        <fullName evidence="7">Colicin V production protein</fullName>
    </submittedName>
</protein>
<dbReference type="InterPro" id="IPR052719">
    <property type="entry name" value="CvpA-like"/>
</dbReference>
<keyword evidence="9" id="KW-1185">Reference proteome</keyword>
<evidence type="ECO:0000256" key="5">
    <source>
        <dbReference type="SAM" id="Phobius"/>
    </source>
</evidence>
<dbReference type="RefSeq" id="WP_095523280.1">
    <property type="nucleotide sequence ID" value="NZ_MDUX01000004.1"/>
</dbReference>
<dbReference type="Proteomes" id="UP000216107">
    <property type="component" value="Unassembled WGS sequence"/>
</dbReference>
<feature type="transmembrane region" description="Helical" evidence="5">
    <location>
        <begin position="101"/>
        <end position="123"/>
    </location>
</feature>
<organism evidence="7 8">
    <name type="scientific">Candidatus Dactylopiibacterium carminicum</name>
    <dbReference type="NCBI Taxonomy" id="857335"/>
    <lineage>
        <taxon>Bacteria</taxon>
        <taxon>Pseudomonadati</taxon>
        <taxon>Pseudomonadota</taxon>
        <taxon>Betaproteobacteria</taxon>
        <taxon>Rhodocyclales</taxon>
        <taxon>Rhodocyclaceae</taxon>
        <taxon>Candidatus Dactylopiibacterium</taxon>
    </lineage>
</organism>
<feature type="transmembrane region" description="Helical" evidence="5">
    <location>
        <begin position="31"/>
        <end position="53"/>
    </location>
</feature>
<evidence type="ECO:0000313" key="8">
    <source>
        <dbReference type="Proteomes" id="UP000216107"/>
    </source>
</evidence>
<accession>A0A272EXQ8</accession>
<evidence type="ECO:0000313" key="9">
    <source>
        <dbReference type="Proteomes" id="UP000623509"/>
    </source>
</evidence>
<reference evidence="7 8" key="2">
    <citation type="submission" date="2017-07" db="EMBL/GenBank/DDBJ databases">
        <title>Candidatus Dactylopiibacterium carminicum, a nitrogen-fixing symbiont of the cochineal insect Dactylopius coccus and Dactylopius opuntiae (Hemiptera: Coccoidea: Dactylopiidae).</title>
        <authorList>
            <person name="Vera A."/>
        </authorList>
    </citation>
    <scope>NUCLEOTIDE SEQUENCE [LARGE SCALE GENOMIC DNA]</scope>
    <source>
        <strain evidence="7 8">NFDCM</strain>
    </source>
</reference>
<dbReference type="InterPro" id="IPR003825">
    <property type="entry name" value="Colicin-V_CvpA"/>
</dbReference>
<keyword evidence="4 5" id="KW-0472">Membrane</keyword>
<name>A0A272EXQ8_9RHOO</name>
<keyword evidence="2 5" id="KW-0812">Transmembrane</keyword>
<evidence type="ECO:0000256" key="2">
    <source>
        <dbReference type="ARBA" id="ARBA00022692"/>
    </source>
</evidence>
<evidence type="ECO:0000313" key="7">
    <source>
        <dbReference type="EMBL" id="PAS94907.1"/>
    </source>
</evidence>
<reference evidence="6 9" key="1">
    <citation type="submission" date="2016-08" db="EMBL/GenBank/DDBJ databases">
        <title>Candidatus Dactylopiibacterium carminicum genome sequence.</title>
        <authorList>
            <person name="Ramirez-Puebla S.T."/>
            <person name="Ormeno-Orrillo E."/>
            <person name="Vera-Ponce De Leon A."/>
            <person name="Luis L."/>
            <person name="Sanchez-Flores A."/>
            <person name="Monica R."/>
            <person name="Martinez-Romero E."/>
        </authorList>
    </citation>
    <scope>NUCLEOTIDE SEQUENCE [LARGE SCALE GENOMIC DNA]</scope>
    <source>
        <strain evidence="6">END1</strain>
    </source>
</reference>
<comment type="caution">
    <text evidence="7">The sequence shown here is derived from an EMBL/GenBank/DDBJ whole genome shotgun (WGS) entry which is preliminary data.</text>
</comment>
<feature type="transmembrane region" description="Helical" evidence="5">
    <location>
        <begin position="6"/>
        <end position="24"/>
    </location>
</feature>
<evidence type="ECO:0000256" key="1">
    <source>
        <dbReference type="ARBA" id="ARBA00004141"/>
    </source>
</evidence>
<dbReference type="PANTHER" id="PTHR36926:SF1">
    <property type="entry name" value="COLICIN V PRODUCTION PROTEIN"/>
    <property type="match status" value="1"/>
</dbReference>
<dbReference type="GO" id="GO:0016020">
    <property type="term" value="C:membrane"/>
    <property type="evidence" value="ECO:0007669"/>
    <property type="project" value="UniProtKB-SubCell"/>
</dbReference>
<proteinExistence type="predicted"/>
<dbReference type="EMBL" id="MDUX01000004">
    <property type="protein sequence ID" value="KAF7600524.1"/>
    <property type="molecule type" value="Genomic_DNA"/>
</dbReference>
<evidence type="ECO:0000256" key="3">
    <source>
        <dbReference type="ARBA" id="ARBA00022989"/>
    </source>
</evidence>
<gene>
    <name evidence="6" type="ORF">BGI27_02185</name>
    <name evidence="7" type="ORF">CGU29_01980</name>
</gene>
<comment type="subcellular location">
    <subcellularLocation>
        <location evidence="1">Membrane</location>
        <topology evidence="1">Multi-pass membrane protein</topology>
    </subcellularLocation>
</comment>
<dbReference type="OrthoDB" id="9810601at2"/>
<feature type="transmembrane region" description="Helical" evidence="5">
    <location>
        <begin position="65"/>
        <end position="89"/>
    </location>
</feature>
<dbReference type="Pfam" id="PF02674">
    <property type="entry name" value="Colicin_V"/>
    <property type="match status" value="1"/>
</dbReference>
<dbReference type="PANTHER" id="PTHR36926">
    <property type="entry name" value="COLICIN V PRODUCTION PROTEIN"/>
    <property type="match status" value="1"/>
</dbReference>
<dbReference type="Proteomes" id="UP000623509">
    <property type="component" value="Unassembled WGS sequence"/>
</dbReference>